<protein>
    <submittedName>
        <fullName evidence="1">Uncharacterized protein</fullName>
    </submittedName>
</protein>
<keyword evidence="2" id="KW-1185">Reference proteome</keyword>
<dbReference type="EMBL" id="JAHQCW010000010">
    <property type="protein sequence ID" value="MBU9736546.1"/>
    <property type="molecule type" value="Genomic_DNA"/>
</dbReference>
<evidence type="ECO:0000313" key="1">
    <source>
        <dbReference type="EMBL" id="MBU9736546.1"/>
    </source>
</evidence>
<dbReference type="RefSeq" id="WP_158345868.1">
    <property type="nucleotide sequence ID" value="NZ_JAHQCW010000010.1"/>
</dbReference>
<reference evidence="1" key="1">
    <citation type="submission" date="2021-06" db="EMBL/GenBank/DDBJ databases">
        <title>Description of novel taxa of the family Lachnospiraceae.</title>
        <authorList>
            <person name="Chaplin A.V."/>
            <person name="Sokolova S.R."/>
            <person name="Pikina A.P."/>
            <person name="Korzhanova M."/>
            <person name="Belova V."/>
            <person name="Korostin D."/>
            <person name="Efimov B.A."/>
        </authorList>
    </citation>
    <scope>NUCLEOTIDE SEQUENCE</scope>
    <source>
        <strain evidence="1">ASD5720</strain>
    </source>
</reference>
<comment type="caution">
    <text evidence="1">The sequence shown here is derived from an EMBL/GenBank/DDBJ whole genome shotgun (WGS) entry which is preliminary data.</text>
</comment>
<gene>
    <name evidence="1" type="ORF">KTH89_08350</name>
</gene>
<sequence length="127" mass="14797">MTSTLKHPLFLLDDKSLPSAISQGSYRIVNLTFDEVKAIMDLHREEDMICCFENTNIESIIYNYLHVEKKQFEYTNAQQMEVGQDGLIFRLYIMPSESQPVINPYFGSEAKKIENVFVYCQLISRTE</sequence>
<name>A0A949NDZ7_9FIRM</name>
<dbReference type="AlphaFoldDB" id="A0A949NDZ7"/>
<accession>A0A949NDZ7</accession>
<dbReference type="Proteomes" id="UP000712157">
    <property type="component" value="Unassembled WGS sequence"/>
</dbReference>
<organism evidence="1 2">
    <name type="scientific">Diplocloster agilis</name>
    <dbReference type="NCBI Taxonomy" id="2850323"/>
    <lineage>
        <taxon>Bacteria</taxon>
        <taxon>Bacillati</taxon>
        <taxon>Bacillota</taxon>
        <taxon>Clostridia</taxon>
        <taxon>Lachnospirales</taxon>
        <taxon>Lachnospiraceae</taxon>
        <taxon>Diplocloster</taxon>
    </lineage>
</organism>
<evidence type="ECO:0000313" key="2">
    <source>
        <dbReference type="Proteomes" id="UP000712157"/>
    </source>
</evidence>
<proteinExistence type="predicted"/>